<sequence length="284" mass="30512">MNTIGIHGMVWVGGFSKPEAEHAITSSAATGYSLIELPPVDPGTIDVEYIRGLLADNGLAISATLGLDEATDVSSTDQAVVQAGRERLLGALHMVTELGGNFLGGVIYSKLGRYAEPVSETGRANSVESITQLADEAAKSGITIGLEVVNRYETNVMNTVQEGLAFIKDVGRDNVTLHLDTYHMNIEERSFRDAIHAAHDAGKLGYFHVGESHRGQLGTGSVPWDETFSSLAEVGYDGVITFESFSSKVVHPTLSSTLAIWRNTWEDSYELASGARGFLRTHIA</sequence>
<evidence type="ECO:0000313" key="4">
    <source>
        <dbReference type="Proteomes" id="UP001448858"/>
    </source>
</evidence>
<dbReference type="Pfam" id="PF01261">
    <property type="entry name" value="AP_endonuc_2"/>
    <property type="match status" value="1"/>
</dbReference>
<keyword evidence="3" id="KW-0413">Isomerase</keyword>
<dbReference type="Gene3D" id="3.20.20.150">
    <property type="entry name" value="Divalent-metal-dependent TIM barrel enzymes"/>
    <property type="match status" value="1"/>
</dbReference>
<evidence type="ECO:0000259" key="2">
    <source>
        <dbReference type="Pfam" id="PF01261"/>
    </source>
</evidence>
<dbReference type="SUPFAM" id="SSF51658">
    <property type="entry name" value="Xylose isomerase-like"/>
    <property type="match status" value="1"/>
</dbReference>
<dbReference type="GO" id="GO:0016853">
    <property type="term" value="F:isomerase activity"/>
    <property type="evidence" value="ECO:0007669"/>
    <property type="project" value="UniProtKB-KW"/>
</dbReference>
<accession>A0ABZ2ZVX9</accession>
<gene>
    <name evidence="3" type="ORF">AAE021_17395</name>
</gene>
<dbReference type="EMBL" id="CP151657">
    <property type="protein sequence ID" value="WZP15895.1"/>
    <property type="molecule type" value="Genomic_DNA"/>
</dbReference>
<evidence type="ECO:0000313" key="3">
    <source>
        <dbReference type="EMBL" id="WZP15895.1"/>
    </source>
</evidence>
<dbReference type="InterPro" id="IPR050312">
    <property type="entry name" value="IolE/XylAMocC-like"/>
</dbReference>
<dbReference type="PANTHER" id="PTHR12110">
    <property type="entry name" value="HYDROXYPYRUVATE ISOMERASE"/>
    <property type="match status" value="1"/>
</dbReference>
<reference evidence="3 4" key="1">
    <citation type="submission" date="2024-04" db="EMBL/GenBank/DDBJ databases">
        <title>Arthrobacter sp. from Plains bison fecal sample.</title>
        <authorList>
            <person name="Ruzzini A."/>
        </authorList>
    </citation>
    <scope>NUCLEOTIDE SEQUENCE [LARGE SCALE GENOMIC DNA]</scope>
    <source>
        <strain evidence="3 4">EINP1</strain>
    </source>
</reference>
<organism evidence="3 4">
    <name type="scientific">Arthrobacter citreus</name>
    <dbReference type="NCBI Taxonomy" id="1670"/>
    <lineage>
        <taxon>Bacteria</taxon>
        <taxon>Bacillati</taxon>
        <taxon>Actinomycetota</taxon>
        <taxon>Actinomycetes</taxon>
        <taxon>Micrococcales</taxon>
        <taxon>Micrococcaceae</taxon>
        <taxon>Arthrobacter</taxon>
    </lineage>
</organism>
<dbReference type="Proteomes" id="UP001448858">
    <property type="component" value="Chromosome"/>
</dbReference>
<dbReference type="PANTHER" id="PTHR12110:SF41">
    <property type="entry name" value="INOSOSE DEHYDRATASE"/>
    <property type="match status" value="1"/>
</dbReference>
<keyword evidence="4" id="KW-1185">Reference proteome</keyword>
<feature type="domain" description="Xylose isomerase-like TIM barrel" evidence="2">
    <location>
        <begin position="28"/>
        <end position="251"/>
    </location>
</feature>
<dbReference type="RefSeq" id="WP_342023547.1">
    <property type="nucleotide sequence ID" value="NZ_CP151657.1"/>
</dbReference>
<dbReference type="InterPro" id="IPR013022">
    <property type="entry name" value="Xyl_isomerase-like_TIM-brl"/>
</dbReference>
<protein>
    <submittedName>
        <fullName evidence="3">Sugar phosphate isomerase/epimerase family protein</fullName>
    </submittedName>
</protein>
<proteinExistence type="predicted"/>
<name>A0ABZ2ZVX9_9MICC</name>
<evidence type="ECO:0000256" key="1">
    <source>
        <dbReference type="ARBA" id="ARBA00023277"/>
    </source>
</evidence>
<dbReference type="InterPro" id="IPR036237">
    <property type="entry name" value="Xyl_isomerase-like_sf"/>
</dbReference>
<keyword evidence="1" id="KW-0119">Carbohydrate metabolism</keyword>